<feature type="transmembrane region" description="Helical" evidence="7">
    <location>
        <begin position="404"/>
        <end position="425"/>
    </location>
</feature>
<feature type="transmembrane region" description="Helical" evidence="7">
    <location>
        <begin position="250"/>
        <end position="267"/>
    </location>
</feature>
<feature type="transmembrane region" description="Helical" evidence="7">
    <location>
        <begin position="147"/>
        <end position="170"/>
    </location>
</feature>
<evidence type="ECO:0000256" key="1">
    <source>
        <dbReference type="ARBA" id="ARBA00004651"/>
    </source>
</evidence>
<feature type="transmembrane region" description="Helical" evidence="7">
    <location>
        <begin position="106"/>
        <end position="127"/>
    </location>
</feature>
<evidence type="ECO:0000313" key="9">
    <source>
        <dbReference type="Proteomes" id="UP000198856"/>
    </source>
</evidence>
<keyword evidence="6 7" id="KW-0472">Membrane</keyword>
<feature type="transmembrane region" description="Helical" evidence="7">
    <location>
        <begin position="329"/>
        <end position="349"/>
    </location>
</feature>
<evidence type="ECO:0000256" key="2">
    <source>
        <dbReference type="ARBA" id="ARBA00008929"/>
    </source>
</evidence>
<feature type="transmembrane region" description="Helical" evidence="7">
    <location>
        <begin position="287"/>
        <end position="307"/>
    </location>
</feature>
<proteinExistence type="inferred from homology"/>
<evidence type="ECO:0000256" key="3">
    <source>
        <dbReference type="ARBA" id="ARBA00022475"/>
    </source>
</evidence>
<dbReference type="STRING" id="890420.SAMN05216226_11636"/>
<feature type="transmembrane region" description="Helical" evidence="7">
    <location>
        <begin position="361"/>
        <end position="384"/>
    </location>
</feature>
<feature type="transmembrane region" description="Helical" evidence="7">
    <location>
        <begin position="24"/>
        <end position="47"/>
    </location>
</feature>
<dbReference type="EMBL" id="FNFC01000016">
    <property type="protein sequence ID" value="SDK06298.1"/>
    <property type="molecule type" value="Genomic_DNA"/>
</dbReference>
<dbReference type="InterPro" id="IPR052049">
    <property type="entry name" value="Electron_transfer_protein"/>
</dbReference>
<dbReference type="OrthoDB" id="200631at2157"/>
<dbReference type="AlphaFoldDB" id="A0A1G8YTZ4"/>
<evidence type="ECO:0000256" key="4">
    <source>
        <dbReference type="ARBA" id="ARBA00022692"/>
    </source>
</evidence>
<dbReference type="PANTHER" id="PTHR34856">
    <property type="entry name" value="PROTEIN NRFD"/>
    <property type="match status" value="1"/>
</dbReference>
<organism evidence="8 9">
    <name type="scientific">Halovenus aranensis</name>
    <dbReference type="NCBI Taxonomy" id="890420"/>
    <lineage>
        <taxon>Archaea</taxon>
        <taxon>Methanobacteriati</taxon>
        <taxon>Methanobacteriota</taxon>
        <taxon>Stenosarchaea group</taxon>
        <taxon>Halobacteria</taxon>
        <taxon>Halobacteriales</taxon>
        <taxon>Haloarculaceae</taxon>
        <taxon>Halovenus</taxon>
    </lineage>
</organism>
<evidence type="ECO:0000256" key="7">
    <source>
        <dbReference type="SAM" id="Phobius"/>
    </source>
</evidence>
<evidence type="ECO:0000313" key="8">
    <source>
        <dbReference type="EMBL" id="SDK06298.1"/>
    </source>
</evidence>
<comment type="subcellular location">
    <subcellularLocation>
        <location evidence="1">Cell membrane</location>
        <topology evidence="1">Multi-pass membrane protein</topology>
    </subcellularLocation>
</comment>
<evidence type="ECO:0000256" key="5">
    <source>
        <dbReference type="ARBA" id="ARBA00022989"/>
    </source>
</evidence>
<dbReference type="PANTHER" id="PTHR34856:SF2">
    <property type="entry name" value="PROTEIN NRFD"/>
    <property type="match status" value="1"/>
</dbReference>
<feature type="transmembrane region" description="Helical" evidence="7">
    <location>
        <begin position="208"/>
        <end position="230"/>
    </location>
</feature>
<keyword evidence="9" id="KW-1185">Reference proteome</keyword>
<sequence>MATKEQKEPEPADIIRPILNTSKWWYIGFGAAAAVALVWLAAFGFQLQEGLIVTNLADWGSGGGVTWGLYIGAFIWWVGIAHGGIILSAAVRLFGMTKYQPVARMAELLTLSALAMAGLYIVVHMGRPDRLVTSVVNAYPWTVQTSPLAWDVTVITLYFVMTATYIGLTLRYDTYQLRDRLPDILSPLYSVVLIGYSEKEDEVIERMVWWLALGIIVMAPLLLHGGVIPWLFSLIPSMPGWDGAIQGPQFLSIALTSALSGVIILAYSTRIAYDWDHIFTDRVVRGLTNWLGIFSLMFVWLQLQQVINGLFAAHVRPEVVMTAKLANPVYQMAIGIMAVVLAYIFAQAVKPSVFSQTRSLIASFGVLIATLSEKILFVYEGLAYPQFGLYDQVPGHYTPSLVELSSLAGTVALCAIIFMVILKLFPVIELHAVEGHDDHDEEVSS</sequence>
<name>A0A1G8YTZ4_9EURY</name>
<dbReference type="Proteomes" id="UP000198856">
    <property type="component" value="Unassembled WGS sequence"/>
</dbReference>
<dbReference type="GO" id="GO:0005886">
    <property type="term" value="C:plasma membrane"/>
    <property type="evidence" value="ECO:0007669"/>
    <property type="project" value="UniProtKB-SubCell"/>
</dbReference>
<comment type="similarity">
    <text evidence="2">Belongs to the NrfD family.</text>
</comment>
<dbReference type="InterPro" id="IPR005614">
    <property type="entry name" value="NrfD-like"/>
</dbReference>
<keyword evidence="4 7" id="KW-0812">Transmembrane</keyword>
<evidence type="ECO:0000256" key="6">
    <source>
        <dbReference type="ARBA" id="ARBA00023136"/>
    </source>
</evidence>
<accession>A0A1G8YTZ4</accession>
<keyword evidence="5 7" id="KW-1133">Transmembrane helix</keyword>
<dbReference type="Pfam" id="PF03916">
    <property type="entry name" value="NrfD"/>
    <property type="match status" value="1"/>
</dbReference>
<protein>
    <submittedName>
        <fullName evidence="8">Prokaryotic molybdopterin-containing oxidoreductase family, membrane subunit</fullName>
    </submittedName>
</protein>
<dbReference type="RefSeq" id="WP_092704304.1">
    <property type="nucleotide sequence ID" value="NZ_FNFC01000016.1"/>
</dbReference>
<keyword evidence="3" id="KW-1003">Cell membrane</keyword>
<feature type="transmembrane region" description="Helical" evidence="7">
    <location>
        <begin position="67"/>
        <end position="94"/>
    </location>
</feature>
<gene>
    <name evidence="8" type="ORF">SAMN05216226_11636</name>
</gene>
<reference evidence="8 9" key="1">
    <citation type="submission" date="2016-10" db="EMBL/GenBank/DDBJ databases">
        <authorList>
            <person name="de Groot N.N."/>
        </authorList>
    </citation>
    <scope>NUCLEOTIDE SEQUENCE [LARGE SCALE GENOMIC DNA]</scope>
    <source>
        <strain evidence="8 9">IBRC-M10015</strain>
    </source>
</reference>